<sequence length="76" mass="8311">MCSNFASISSSALNHALVPPTLNLNLQREREPALRSGGTSHGSWTKVKRLMDLGCWAEDEPIGPSFLDELESDDPN</sequence>
<accession>A0A059CPG5</accession>
<gene>
    <name evidence="1" type="ORF">EUGRSUZ_C01611</name>
</gene>
<evidence type="ECO:0000313" key="1">
    <source>
        <dbReference type="EMBL" id="KCW80262.1"/>
    </source>
</evidence>
<dbReference type="InParanoid" id="A0A059CPG5"/>
<dbReference type="EMBL" id="KK198755">
    <property type="protein sequence ID" value="KCW80262.1"/>
    <property type="molecule type" value="Genomic_DNA"/>
</dbReference>
<name>A0A059CPG5_EUCGR</name>
<proteinExistence type="predicted"/>
<dbReference type="AlphaFoldDB" id="A0A059CPG5"/>
<protein>
    <submittedName>
        <fullName evidence="1">Uncharacterized protein</fullName>
    </submittedName>
</protein>
<reference evidence="1" key="1">
    <citation type="submission" date="2013-07" db="EMBL/GenBank/DDBJ databases">
        <title>The genome of Eucalyptus grandis.</title>
        <authorList>
            <person name="Schmutz J."/>
            <person name="Hayes R."/>
            <person name="Myburg A."/>
            <person name="Tuskan G."/>
            <person name="Grattapaglia D."/>
            <person name="Rokhsar D.S."/>
        </authorList>
    </citation>
    <scope>NUCLEOTIDE SEQUENCE</scope>
    <source>
        <tissue evidence="1">Leaf extractions</tissue>
    </source>
</reference>
<organism evidence="1">
    <name type="scientific">Eucalyptus grandis</name>
    <name type="common">Flooded gum</name>
    <dbReference type="NCBI Taxonomy" id="71139"/>
    <lineage>
        <taxon>Eukaryota</taxon>
        <taxon>Viridiplantae</taxon>
        <taxon>Streptophyta</taxon>
        <taxon>Embryophyta</taxon>
        <taxon>Tracheophyta</taxon>
        <taxon>Spermatophyta</taxon>
        <taxon>Magnoliopsida</taxon>
        <taxon>eudicotyledons</taxon>
        <taxon>Gunneridae</taxon>
        <taxon>Pentapetalae</taxon>
        <taxon>rosids</taxon>
        <taxon>malvids</taxon>
        <taxon>Myrtales</taxon>
        <taxon>Myrtaceae</taxon>
        <taxon>Myrtoideae</taxon>
        <taxon>Eucalypteae</taxon>
        <taxon>Eucalyptus</taxon>
    </lineage>
</organism>
<dbReference type="Gramene" id="KCW80262">
    <property type="protein sequence ID" value="KCW80262"/>
    <property type="gene ID" value="EUGRSUZ_C01611"/>
</dbReference>